<comment type="caution">
    <text evidence="2">The sequence shown here is derived from an EMBL/GenBank/DDBJ whole genome shotgun (WGS) entry which is preliminary data.</text>
</comment>
<dbReference type="AlphaFoldDB" id="A0AAW4XUE2"/>
<evidence type="ECO:0000313" key="3">
    <source>
        <dbReference type="Proteomes" id="UP001199260"/>
    </source>
</evidence>
<evidence type="ECO:0000313" key="2">
    <source>
        <dbReference type="EMBL" id="MCD2165017.1"/>
    </source>
</evidence>
<keyword evidence="1" id="KW-1133">Transmembrane helix</keyword>
<keyword evidence="1" id="KW-0472">Membrane</keyword>
<gene>
    <name evidence="2" type="ORF">LPW39_07715</name>
</gene>
<dbReference type="RefSeq" id="WP_230773141.1">
    <property type="nucleotide sequence ID" value="NZ_JAJNCT010000007.1"/>
</dbReference>
<sequence>MDPTPAQSAPFETMPLNAMKLLVLLVLVLSTFGGLYWAPEIDALWGNGTAYLYGASVLPVLYVLLVAGYALYMHHHPEKDVQVARTDHGTKP</sequence>
<dbReference type="Proteomes" id="UP001199260">
    <property type="component" value="Unassembled WGS sequence"/>
</dbReference>
<proteinExistence type="predicted"/>
<reference evidence="2 3" key="1">
    <citation type="submission" date="2021-11" db="EMBL/GenBank/DDBJ databases">
        <title>Genome sequence.</title>
        <authorList>
            <person name="Sun Q."/>
        </authorList>
    </citation>
    <scope>NUCLEOTIDE SEQUENCE [LARGE SCALE GENOMIC DNA]</scope>
    <source>
        <strain evidence="2 3">KCTC 12005</strain>
    </source>
</reference>
<keyword evidence="3" id="KW-1185">Reference proteome</keyword>
<feature type="transmembrane region" description="Helical" evidence="1">
    <location>
        <begin position="21"/>
        <end position="38"/>
    </location>
</feature>
<evidence type="ECO:0000256" key="1">
    <source>
        <dbReference type="SAM" id="Phobius"/>
    </source>
</evidence>
<organism evidence="2 3">
    <name type="scientific">Comamonas koreensis</name>
    <dbReference type="NCBI Taxonomy" id="160825"/>
    <lineage>
        <taxon>Bacteria</taxon>
        <taxon>Pseudomonadati</taxon>
        <taxon>Pseudomonadota</taxon>
        <taxon>Betaproteobacteria</taxon>
        <taxon>Burkholderiales</taxon>
        <taxon>Comamonadaceae</taxon>
        <taxon>Comamonas</taxon>
    </lineage>
</organism>
<protein>
    <submittedName>
        <fullName evidence="2">Uncharacterized protein</fullName>
    </submittedName>
</protein>
<dbReference type="EMBL" id="JAJNCT010000007">
    <property type="protein sequence ID" value="MCD2165017.1"/>
    <property type="molecule type" value="Genomic_DNA"/>
</dbReference>
<feature type="transmembrane region" description="Helical" evidence="1">
    <location>
        <begin position="50"/>
        <end position="72"/>
    </location>
</feature>
<keyword evidence="1" id="KW-0812">Transmembrane</keyword>
<accession>A0AAW4XUE2</accession>
<name>A0AAW4XUE2_9BURK</name>